<evidence type="ECO:0008006" key="4">
    <source>
        <dbReference type="Google" id="ProtNLM"/>
    </source>
</evidence>
<keyword evidence="1" id="KW-0175">Coiled coil</keyword>
<protein>
    <recommendedName>
        <fullName evidence="4">C2H2-type domain-containing protein</fullName>
    </recommendedName>
</protein>
<dbReference type="InParanoid" id="A0A0C3GRH9"/>
<proteinExistence type="predicted"/>
<evidence type="ECO:0000313" key="3">
    <source>
        <dbReference type="Proteomes" id="UP000054321"/>
    </source>
</evidence>
<feature type="coiled-coil region" evidence="1">
    <location>
        <begin position="379"/>
        <end position="406"/>
    </location>
</feature>
<dbReference type="AlphaFoldDB" id="A0A0C3GRH9"/>
<reference evidence="2 3" key="1">
    <citation type="submission" date="2014-04" db="EMBL/GenBank/DDBJ databases">
        <authorList>
            <consortium name="DOE Joint Genome Institute"/>
            <person name="Kuo A."/>
            <person name="Martino E."/>
            <person name="Perotto S."/>
            <person name="Kohler A."/>
            <person name="Nagy L.G."/>
            <person name="Floudas D."/>
            <person name="Copeland A."/>
            <person name="Barry K.W."/>
            <person name="Cichocki N."/>
            <person name="Veneault-Fourrey C."/>
            <person name="LaButti K."/>
            <person name="Lindquist E.A."/>
            <person name="Lipzen A."/>
            <person name="Lundell T."/>
            <person name="Morin E."/>
            <person name="Murat C."/>
            <person name="Sun H."/>
            <person name="Tunlid A."/>
            <person name="Henrissat B."/>
            <person name="Grigoriev I.V."/>
            <person name="Hibbett D.S."/>
            <person name="Martin F."/>
            <person name="Nordberg H.P."/>
            <person name="Cantor M.N."/>
            <person name="Hua S.X."/>
        </authorList>
    </citation>
    <scope>NUCLEOTIDE SEQUENCE [LARGE SCALE GENOMIC DNA]</scope>
    <source>
        <strain evidence="2 3">Zn</strain>
    </source>
</reference>
<sequence length="419" mass="46542">MVYGSKTRAFASGAASGAVSTAASTAASRANHLRAAFTLPRTPSSALAKDNSIPLVLHQIYRFYESAAAEMYDYALGNMAIFGSIMGYLSNPVWGPPSHSVEILESWNGFEDTDTVSYFHPSLFGGTPQLHSPQLEFSASTFQEVANESTDHGPLSGEVIQSVLATGTNPPERSWEQVRQVVHIFAEFPTEFYQCPRRDQVLRLHGQHQQKMHQAQVSHHKIVLRMQQATISVTIPVVQIPKHFRDVLIGSRTHMHKHTRPFRCIITHCKGNSGFATKGVLDRHMRRIHRNSRSVMSGRSSATEVANTLTVVEIGETISESIDPSLAVPGKGKGKSKRMFAGDVGVQHASEEYEESTGSRSDLKKAKLVVCDCSHQVSRLEADLVKEKLQQELKTIQEELARYQREQDTLLGIIERLRK</sequence>
<dbReference type="HOGENOM" id="CLU_655682_0_0_1"/>
<gene>
    <name evidence="2" type="ORF">OIDMADRAFT_61230</name>
</gene>
<evidence type="ECO:0000256" key="1">
    <source>
        <dbReference type="SAM" id="Coils"/>
    </source>
</evidence>
<dbReference type="OrthoDB" id="5305647at2759"/>
<dbReference type="Proteomes" id="UP000054321">
    <property type="component" value="Unassembled WGS sequence"/>
</dbReference>
<dbReference type="Gene3D" id="3.30.160.60">
    <property type="entry name" value="Classic Zinc Finger"/>
    <property type="match status" value="1"/>
</dbReference>
<dbReference type="EMBL" id="KN832892">
    <property type="protein sequence ID" value="KIM93964.1"/>
    <property type="molecule type" value="Genomic_DNA"/>
</dbReference>
<evidence type="ECO:0000313" key="2">
    <source>
        <dbReference type="EMBL" id="KIM93964.1"/>
    </source>
</evidence>
<organism evidence="2 3">
    <name type="scientific">Oidiodendron maius (strain Zn)</name>
    <dbReference type="NCBI Taxonomy" id="913774"/>
    <lineage>
        <taxon>Eukaryota</taxon>
        <taxon>Fungi</taxon>
        <taxon>Dikarya</taxon>
        <taxon>Ascomycota</taxon>
        <taxon>Pezizomycotina</taxon>
        <taxon>Leotiomycetes</taxon>
        <taxon>Leotiomycetes incertae sedis</taxon>
        <taxon>Myxotrichaceae</taxon>
        <taxon>Oidiodendron</taxon>
    </lineage>
</organism>
<keyword evidence="3" id="KW-1185">Reference proteome</keyword>
<name>A0A0C3GRH9_OIDMZ</name>
<accession>A0A0C3GRH9</accession>
<reference evidence="3" key="2">
    <citation type="submission" date="2015-01" db="EMBL/GenBank/DDBJ databases">
        <title>Evolutionary Origins and Diversification of the Mycorrhizal Mutualists.</title>
        <authorList>
            <consortium name="DOE Joint Genome Institute"/>
            <consortium name="Mycorrhizal Genomics Consortium"/>
            <person name="Kohler A."/>
            <person name="Kuo A."/>
            <person name="Nagy L.G."/>
            <person name="Floudas D."/>
            <person name="Copeland A."/>
            <person name="Barry K.W."/>
            <person name="Cichocki N."/>
            <person name="Veneault-Fourrey C."/>
            <person name="LaButti K."/>
            <person name="Lindquist E.A."/>
            <person name="Lipzen A."/>
            <person name="Lundell T."/>
            <person name="Morin E."/>
            <person name="Murat C."/>
            <person name="Riley R."/>
            <person name="Ohm R."/>
            <person name="Sun H."/>
            <person name="Tunlid A."/>
            <person name="Henrissat B."/>
            <person name="Grigoriev I.V."/>
            <person name="Hibbett D.S."/>
            <person name="Martin F."/>
        </authorList>
    </citation>
    <scope>NUCLEOTIDE SEQUENCE [LARGE SCALE GENOMIC DNA]</scope>
    <source>
        <strain evidence="3">Zn</strain>
    </source>
</reference>